<dbReference type="InterPro" id="IPR004838">
    <property type="entry name" value="NHTrfase_class1_PyrdxlP-BS"/>
</dbReference>
<comment type="subunit">
    <text evidence="3 8">Homodimer.</text>
</comment>
<evidence type="ECO:0000313" key="11">
    <source>
        <dbReference type="Proteomes" id="UP001276659"/>
    </source>
</evidence>
<dbReference type="InterPro" id="IPR015422">
    <property type="entry name" value="PyrdxlP-dep_Trfase_small"/>
</dbReference>
<evidence type="ECO:0000256" key="1">
    <source>
        <dbReference type="ARBA" id="ARBA00001933"/>
    </source>
</evidence>
<dbReference type="EC" id="2.6.1.1" evidence="8"/>
<dbReference type="Pfam" id="PF00155">
    <property type="entry name" value="Aminotran_1_2"/>
    <property type="match status" value="1"/>
</dbReference>
<keyword evidence="4 8" id="KW-0032">Aminotransferase</keyword>
<dbReference type="SUPFAM" id="SSF53383">
    <property type="entry name" value="PLP-dependent transferases"/>
    <property type="match status" value="1"/>
</dbReference>
<comment type="cofactor">
    <cofactor evidence="1">
        <name>pyridoxal 5'-phosphate</name>
        <dbReference type="ChEBI" id="CHEBI:597326"/>
    </cofactor>
</comment>
<comment type="caution">
    <text evidence="10">The sequence shown here is derived from an EMBL/GenBank/DDBJ whole genome shotgun (WGS) entry which is preliminary data.</text>
</comment>
<dbReference type="Gene3D" id="3.40.640.10">
    <property type="entry name" value="Type I PLP-dependent aspartate aminotransferase-like (Major domain)"/>
    <property type="match status" value="1"/>
</dbReference>
<dbReference type="InterPro" id="IPR000796">
    <property type="entry name" value="Asp_trans"/>
</dbReference>
<dbReference type="EMBL" id="JASNWA010000010">
    <property type="protein sequence ID" value="KAK3168547.1"/>
    <property type="molecule type" value="Genomic_DNA"/>
</dbReference>
<evidence type="ECO:0000256" key="8">
    <source>
        <dbReference type="RuleBase" id="RU000480"/>
    </source>
</evidence>
<dbReference type="GO" id="GO:0030170">
    <property type="term" value="F:pyridoxal phosphate binding"/>
    <property type="evidence" value="ECO:0007669"/>
    <property type="project" value="InterPro"/>
</dbReference>
<gene>
    <name evidence="10" type="primary">GOT2</name>
    <name evidence="10" type="ORF">OEA41_004995</name>
</gene>
<comment type="catalytic activity">
    <reaction evidence="7 8">
        <text>L-aspartate + 2-oxoglutarate = oxaloacetate + L-glutamate</text>
        <dbReference type="Rhea" id="RHEA:21824"/>
        <dbReference type="ChEBI" id="CHEBI:16452"/>
        <dbReference type="ChEBI" id="CHEBI:16810"/>
        <dbReference type="ChEBI" id="CHEBI:29985"/>
        <dbReference type="ChEBI" id="CHEBI:29991"/>
        <dbReference type="EC" id="2.6.1.1"/>
    </reaction>
</comment>
<dbReference type="GO" id="GO:0006533">
    <property type="term" value="P:L-aspartate catabolic process"/>
    <property type="evidence" value="ECO:0007669"/>
    <property type="project" value="TreeGrafter"/>
</dbReference>
<evidence type="ECO:0000259" key="9">
    <source>
        <dbReference type="Pfam" id="PF00155"/>
    </source>
</evidence>
<protein>
    <recommendedName>
        <fullName evidence="8">Aspartate aminotransferase</fullName>
        <ecNumber evidence="8">2.6.1.1</ecNumber>
    </recommendedName>
</protein>
<dbReference type="FunFam" id="3.40.640.10:FF:000026">
    <property type="entry name" value="Aspartate aminotransferase"/>
    <property type="match status" value="1"/>
</dbReference>
<keyword evidence="6" id="KW-0663">Pyridoxal phosphate</keyword>
<dbReference type="GO" id="GO:0004069">
    <property type="term" value="F:L-aspartate:2-oxoglutarate aminotransferase activity"/>
    <property type="evidence" value="ECO:0007669"/>
    <property type="project" value="UniProtKB-EC"/>
</dbReference>
<evidence type="ECO:0000256" key="5">
    <source>
        <dbReference type="ARBA" id="ARBA00022679"/>
    </source>
</evidence>
<dbReference type="FunFam" id="3.90.1150.10:FF:000181">
    <property type="entry name" value="Aspartate aminotransferase"/>
    <property type="match status" value="1"/>
</dbReference>
<dbReference type="AlphaFoldDB" id="A0AAD9Z234"/>
<evidence type="ECO:0000256" key="4">
    <source>
        <dbReference type="ARBA" id="ARBA00022576"/>
    </source>
</evidence>
<dbReference type="PRINTS" id="PR00799">
    <property type="entry name" value="TRANSAMINASE"/>
</dbReference>
<comment type="similarity">
    <text evidence="2">Belongs to the class-I pyridoxal-phosphate-dependent aminotransferase family.</text>
</comment>
<evidence type="ECO:0000256" key="6">
    <source>
        <dbReference type="ARBA" id="ARBA00022898"/>
    </source>
</evidence>
<dbReference type="Proteomes" id="UP001276659">
    <property type="component" value="Unassembled WGS sequence"/>
</dbReference>
<dbReference type="CDD" id="cd00609">
    <property type="entry name" value="AAT_like"/>
    <property type="match status" value="1"/>
</dbReference>
<evidence type="ECO:0000256" key="2">
    <source>
        <dbReference type="ARBA" id="ARBA00007441"/>
    </source>
</evidence>
<feature type="domain" description="Aminotransferase class I/classII large" evidence="9">
    <location>
        <begin position="54"/>
        <end position="421"/>
    </location>
</feature>
<sequence>MLSTCRVAVRHAALRNALPKTLVARQASTWANVPQGPPAILGITEAFKADSFQEKINLGVGAYRDDKGKPYVLPSVKTAEKKVVESNLDKEYAGITGVPAFTKAAAVLAYGSGSNAIKNDRIAITQSISGTGALRIGGEFLARFYPSSKKIFIPTPSWANHNAVFKDSGLEVVKYRYYNKNTIGLDFDGMVEDLKAAPEGSIVLLHACAHNPTGIDPSREQWKQISDVMKEKKHYPFFDMAYQGFASGDTEGDAFPVRLFQSEGHQFCLAQSFAKNMGLYGERVGAFSICCESAEEKKRVDSQLKILVRPLYSNPPVHGARIASEILNNPELNQQWLKEVKGMAERIISMRALLKENLEALGSKHDWSHITSQIGMFAYTGLKPEQMDQLAKEHSVYATKDGRISVAGITTGNVKRLAEAIHKVTS</sequence>
<dbReference type="PROSITE" id="PS00105">
    <property type="entry name" value="AA_TRANSFER_CLASS_1"/>
    <property type="match status" value="1"/>
</dbReference>
<dbReference type="InterPro" id="IPR004839">
    <property type="entry name" value="Aminotransferase_I/II_large"/>
</dbReference>
<dbReference type="NCBIfam" id="NF006719">
    <property type="entry name" value="PRK09257.1"/>
    <property type="match status" value="1"/>
</dbReference>
<name>A0AAD9Z234_9LECA</name>
<dbReference type="Gene3D" id="3.90.1150.10">
    <property type="entry name" value="Aspartate Aminotransferase, domain 1"/>
    <property type="match status" value="1"/>
</dbReference>
<keyword evidence="11" id="KW-1185">Reference proteome</keyword>
<dbReference type="InterPro" id="IPR015424">
    <property type="entry name" value="PyrdxlP-dep_Trfase"/>
</dbReference>
<evidence type="ECO:0000256" key="7">
    <source>
        <dbReference type="ARBA" id="ARBA00049185"/>
    </source>
</evidence>
<keyword evidence="5 8" id="KW-0808">Transferase</keyword>
<comment type="miscellaneous">
    <text evidence="8">In eukaryotes there are cytoplasmic, mitochondrial and chloroplastic isozymes.</text>
</comment>
<evidence type="ECO:0000313" key="10">
    <source>
        <dbReference type="EMBL" id="KAK3168547.1"/>
    </source>
</evidence>
<evidence type="ECO:0000256" key="3">
    <source>
        <dbReference type="ARBA" id="ARBA00011738"/>
    </source>
</evidence>
<dbReference type="InterPro" id="IPR015421">
    <property type="entry name" value="PyrdxlP-dep_Trfase_major"/>
</dbReference>
<dbReference type="GO" id="GO:0005739">
    <property type="term" value="C:mitochondrion"/>
    <property type="evidence" value="ECO:0007669"/>
    <property type="project" value="TreeGrafter"/>
</dbReference>
<organism evidence="10 11">
    <name type="scientific">Lepraria neglecta</name>
    <dbReference type="NCBI Taxonomy" id="209136"/>
    <lineage>
        <taxon>Eukaryota</taxon>
        <taxon>Fungi</taxon>
        <taxon>Dikarya</taxon>
        <taxon>Ascomycota</taxon>
        <taxon>Pezizomycotina</taxon>
        <taxon>Lecanoromycetes</taxon>
        <taxon>OSLEUM clade</taxon>
        <taxon>Lecanoromycetidae</taxon>
        <taxon>Lecanorales</taxon>
        <taxon>Lecanorineae</taxon>
        <taxon>Stereocaulaceae</taxon>
        <taxon>Lepraria</taxon>
    </lineage>
</organism>
<accession>A0AAD9Z234</accession>
<proteinExistence type="inferred from homology"/>
<reference evidence="10" key="1">
    <citation type="submission" date="2022-11" db="EMBL/GenBank/DDBJ databases">
        <title>Chromosomal genome sequence assembly and mating type (MAT) locus characterization of the leprose asexual lichenized fungus Lepraria neglecta (Nyl.) Erichsen.</title>
        <authorList>
            <person name="Allen J.L."/>
            <person name="Pfeffer B."/>
        </authorList>
    </citation>
    <scope>NUCLEOTIDE SEQUENCE</scope>
    <source>
        <strain evidence="10">Allen 5258</strain>
    </source>
</reference>
<dbReference type="PANTHER" id="PTHR11879">
    <property type="entry name" value="ASPARTATE AMINOTRANSFERASE"/>
    <property type="match status" value="1"/>
</dbReference>
<dbReference type="PANTHER" id="PTHR11879:SF22">
    <property type="entry name" value="ASPARTATE AMINOTRANSFERASE, MITOCHONDRIAL"/>
    <property type="match status" value="1"/>
</dbReference>